<dbReference type="InterPro" id="IPR011761">
    <property type="entry name" value="ATP-grasp"/>
</dbReference>
<dbReference type="Gene3D" id="3.30.1490.20">
    <property type="entry name" value="ATP-grasp fold, A domain"/>
    <property type="match status" value="1"/>
</dbReference>
<evidence type="ECO:0000256" key="1">
    <source>
        <dbReference type="PROSITE-ProRule" id="PRU00409"/>
    </source>
</evidence>
<dbReference type="PROSITE" id="PS51186">
    <property type="entry name" value="GNAT"/>
    <property type="match status" value="1"/>
</dbReference>
<dbReference type="GO" id="GO:0043758">
    <property type="term" value="F:acetate-CoA ligase (ADP-forming) activity"/>
    <property type="evidence" value="ECO:0007669"/>
    <property type="project" value="InterPro"/>
</dbReference>
<keyword evidence="1" id="KW-0547">Nucleotide-binding</keyword>
<dbReference type="Pfam" id="PF00583">
    <property type="entry name" value="Acetyltransf_1"/>
    <property type="match status" value="1"/>
</dbReference>
<dbReference type="InterPro" id="IPR016181">
    <property type="entry name" value="Acyl_CoA_acyltransferase"/>
</dbReference>
<dbReference type="Gene3D" id="3.40.50.261">
    <property type="entry name" value="Succinyl-CoA synthetase domains"/>
    <property type="match status" value="2"/>
</dbReference>
<dbReference type="Pfam" id="PF13549">
    <property type="entry name" value="ATP-grasp_5"/>
    <property type="match status" value="1"/>
</dbReference>
<dbReference type="SUPFAM" id="SSF51735">
    <property type="entry name" value="NAD(P)-binding Rossmann-fold domains"/>
    <property type="match status" value="1"/>
</dbReference>
<evidence type="ECO:0000259" key="3">
    <source>
        <dbReference type="PROSITE" id="PS51186"/>
    </source>
</evidence>
<dbReference type="InterPro" id="IPR013815">
    <property type="entry name" value="ATP_grasp_subdomain_1"/>
</dbReference>
<dbReference type="GO" id="GO:0005524">
    <property type="term" value="F:ATP binding"/>
    <property type="evidence" value="ECO:0007669"/>
    <property type="project" value="UniProtKB-UniRule"/>
</dbReference>
<dbReference type="InterPro" id="IPR003781">
    <property type="entry name" value="CoA-bd"/>
</dbReference>
<dbReference type="Pfam" id="PF13380">
    <property type="entry name" value="CoA_binding_2"/>
    <property type="match status" value="1"/>
</dbReference>
<dbReference type="SUPFAM" id="SSF56059">
    <property type="entry name" value="Glutathione synthetase ATP-binding domain-like"/>
    <property type="match status" value="1"/>
</dbReference>
<dbReference type="KEGG" id="noy:EXE57_17505"/>
<protein>
    <submittedName>
        <fullName evidence="4">GNAT family N-acetyltransferase</fullName>
    </submittedName>
</protein>
<dbReference type="InterPro" id="IPR032875">
    <property type="entry name" value="Succ_CoA_lig_flav_dom"/>
</dbReference>
<sequence length="892" mass="91582">MPVTPVPPAADVLLTDGTVAVLRPLAAEDLPAVRALHDRASDESLRLRFFAAGRRPAQVYVDHLLASGTTTALVAELGGEVVGLVTAERIAEDSEEVAFLVDDRLAGHGLGSLLLEHLAASAHDRGVRHLTAEVLTENRRMLDVFVDAGFDVVRRADGEVVEVDLDPSPTAGALAAADRREAASEARSLAPLLHPGSVAVTGVRRDGTGVGAAVLRSILAGGFTGHLAVIHPSADRVGGVPAYAALDDVPVPVDLVVVAVPAEAAVEAVREAVAAGVRAAVVISSGFGELGERGAELQREMVRLARSHSMRLVGPNCLGLVVNDPASPLNATFHEVLPPVGGLAVASQSGGVGIVLMDLARRLELGVRSFVSLGNKADVSSNDLLAAWREDPEVTAAALYLESFGNARKFARVAREFSEHKPLLAVVGGRSDGGRRAGASHTAAAASSAVGVAALFAQAGVIACRGAEDLAATALVLAEQPRPRGVRLAILSNAGGMGVLAADVADDCGLDVPELSADLSARLGRHVLGTVGTTNPVDAGAGATSEDLSATTGLLLDSDEVDALVVVLVATGVSDATEAVRALVSARAGRPDKPMLLVPLGGVRLPEDGVPGITCLDSVDGAVRALSRIATYEAWLRVPHDASPPSDPVRAAASRATAARLLDERGEGFLGPADVADLLGGYGLTPAGDVALDADEAARVAERLGGPLALKVADPSVVHKTDRGLVRVGVATPAEAAATAREFARILGSDAVPVLVQRMEEGVEMALGLVRDPTFGPLVMVAAGGITTDVLDDRVFLMPPVAPRDAVRALRSLRLGPVLAGYRGRPAVDTTALERLVVSLGHLAVEVPEVAELDLNPVLARPDGVSLVDVKARLVAVPGADTSGLRQLRTVR</sequence>
<proteinExistence type="predicted"/>
<dbReference type="GO" id="GO:0046872">
    <property type="term" value="F:metal ion binding"/>
    <property type="evidence" value="ECO:0007669"/>
    <property type="project" value="InterPro"/>
</dbReference>
<dbReference type="CDD" id="cd04301">
    <property type="entry name" value="NAT_SF"/>
    <property type="match status" value="1"/>
</dbReference>
<dbReference type="InterPro" id="IPR036291">
    <property type="entry name" value="NAD(P)-bd_dom_sf"/>
</dbReference>
<keyword evidence="4" id="KW-0808">Transferase</keyword>
<dbReference type="RefSeq" id="WP_135079738.1">
    <property type="nucleotide sequence ID" value="NZ_CP038267.1"/>
</dbReference>
<dbReference type="GO" id="GO:0016747">
    <property type="term" value="F:acyltransferase activity, transferring groups other than amino-acyl groups"/>
    <property type="evidence" value="ECO:0007669"/>
    <property type="project" value="InterPro"/>
</dbReference>
<dbReference type="EMBL" id="CP038267">
    <property type="protein sequence ID" value="QBR93879.1"/>
    <property type="molecule type" value="Genomic_DNA"/>
</dbReference>
<evidence type="ECO:0000313" key="5">
    <source>
        <dbReference type="Proteomes" id="UP000294894"/>
    </source>
</evidence>
<keyword evidence="1" id="KW-0067">ATP-binding</keyword>
<dbReference type="OrthoDB" id="190266at2"/>
<dbReference type="Pfam" id="PF13607">
    <property type="entry name" value="Succ_CoA_lig"/>
    <property type="match status" value="1"/>
</dbReference>
<dbReference type="AlphaFoldDB" id="A0A4P7GPF0"/>
<evidence type="ECO:0000313" key="4">
    <source>
        <dbReference type="EMBL" id="QBR93879.1"/>
    </source>
</evidence>
<dbReference type="Gene3D" id="3.30.470.20">
    <property type="entry name" value="ATP-grasp fold, B domain"/>
    <property type="match status" value="1"/>
</dbReference>
<dbReference type="PANTHER" id="PTHR42793:SF1">
    <property type="entry name" value="PEPTIDYL-LYSINE N-ACETYLTRANSFERASE PATZ"/>
    <property type="match status" value="1"/>
</dbReference>
<dbReference type="PANTHER" id="PTHR42793">
    <property type="entry name" value="COA BINDING DOMAIN CONTAINING PROTEIN"/>
    <property type="match status" value="1"/>
</dbReference>
<evidence type="ECO:0000259" key="2">
    <source>
        <dbReference type="PROSITE" id="PS50975"/>
    </source>
</evidence>
<feature type="domain" description="N-acetyltransferase" evidence="3">
    <location>
        <begin position="20"/>
        <end position="166"/>
    </location>
</feature>
<dbReference type="InterPro" id="IPR016102">
    <property type="entry name" value="Succinyl-CoA_synth-like"/>
</dbReference>
<dbReference type="InterPro" id="IPR043938">
    <property type="entry name" value="Ligase_CoA_dom"/>
</dbReference>
<feature type="domain" description="ATP-grasp" evidence="2">
    <location>
        <begin position="676"/>
        <end position="876"/>
    </location>
</feature>
<dbReference type="Pfam" id="PF19045">
    <property type="entry name" value="Ligase_CoA_2"/>
    <property type="match status" value="1"/>
</dbReference>
<name>A0A4P7GPF0_9ACTN</name>
<dbReference type="PROSITE" id="PS50975">
    <property type="entry name" value="ATP_GRASP"/>
    <property type="match status" value="1"/>
</dbReference>
<organism evidence="4 5">
    <name type="scientific">Nocardioides euryhalodurans</name>
    <dbReference type="NCBI Taxonomy" id="2518370"/>
    <lineage>
        <taxon>Bacteria</taxon>
        <taxon>Bacillati</taxon>
        <taxon>Actinomycetota</taxon>
        <taxon>Actinomycetes</taxon>
        <taxon>Propionibacteriales</taxon>
        <taxon>Nocardioidaceae</taxon>
        <taxon>Nocardioides</taxon>
    </lineage>
</organism>
<reference evidence="4 5" key="1">
    <citation type="submission" date="2019-03" db="EMBL/GenBank/DDBJ databases">
        <title>Three New Species of Nocardioides, Nocardioides euryhalodurans sp. nov., Nocardioides seonyuensis sp. nov. and Nocardioides eburneoflavus sp. nov., Iolated from Soil.</title>
        <authorList>
            <person name="Roh S.G."/>
            <person name="Lee C."/>
            <person name="Kim M.-K."/>
            <person name="Kim S.B."/>
        </authorList>
    </citation>
    <scope>NUCLEOTIDE SEQUENCE [LARGE SCALE GENOMIC DNA]</scope>
    <source>
        <strain evidence="4 5">MMS17-SY117</strain>
    </source>
</reference>
<gene>
    <name evidence="4" type="ORF">EXE57_17505</name>
</gene>
<dbReference type="Gene3D" id="3.40.50.720">
    <property type="entry name" value="NAD(P)-binding Rossmann-like Domain"/>
    <property type="match status" value="1"/>
</dbReference>
<accession>A0A4P7GPF0</accession>
<dbReference type="SMART" id="SM00881">
    <property type="entry name" value="CoA_binding"/>
    <property type="match status" value="1"/>
</dbReference>
<keyword evidence="5" id="KW-1185">Reference proteome</keyword>
<dbReference type="SUPFAM" id="SSF55729">
    <property type="entry name" value="Acyl-CoA N-acyltransferases (Nat)"/>
    <property type="match status" value="1"/>
</dbReference>
<dbReference type="SUPFAM" id="SSF52210">
    <property type="entry name" value="Succinyl-CoA synthetase domains"/>
    <property type="match status" value="2"/>
</dbReference>
<dbReference type="Gene3D" id="3.40.630.30">
    <property type="match status" value="1"/>
</dbReference>
<dbReference type="InterPro" id="IPR000182">
    <property type="entry name" value="GNAT_dom"/>
</dbReference>
<dbReference type="Proteomes" id="UP000294894">
    <property type="component" value="Chromosome"/>
</dbReference>